<dbReference type="AlphaFoldDB" id="X1RYI6"/>
<name>X1RYI6_9ZZZZ</name>
<organism evidence="1">
    <name type="scientific">marine sediment metagenome</name>
    <dbReference type="NCBI Taxonomy" id="412755"/>
    <lineage>
        <taxon>unclassified sequences</taxon>
        <taxon>metagenomes</taxon>
        <taxon>ecological metagenomes</taxon>
    </lineage>
</organism>
<evidence type="ECO:0000313" key="1">
    <source>
        <dbReference type="EMBL" id="GAI68270.1"/>
    </source>
</evidence>
<proteinExistence type="predicted"/>
<sequence>MLNFTEHMKRIIELAEQSLVHVQAEKFDSARDDLNSISLFAKEAMQQLDDMSLIASQGTEHPRAGD</sequence>
<gene>
    <name evidence="1" type="ORF">S12H4_00283</name>
</gene>
<comment type="caution">
    <text evidence="1">The sequence shown here is derived from an EMBL/GenBank/DDBJ whole genome shotgun (WGS) entry which is preliminary data.</text>
</comment>
<dbReference type="EMBL" id="BARW01000025">
    <property type="protein sequence ID" value="GAI68270.1"/>
    <property type="molecule type" value="Genomic_DNA"/>
</dbReference>
<protein>
    <submittedName>
        <fullName evidence="1">Uncharacterized protein</fullName>
    </submittedName>
</protein>
<reference evidence="1" key="1">
    <citation type="journal article" date="2014" name="Front. Microbiol.">
        <title>High frequency of phylogenetically diverse reductive dehalogenase-homologous genes in deep subseafloor sedimentary metagenomes.</title>
        <authorList>
            <person name="Kawai M."/>
            <person name="Futagami T."/>
            <person name="Toyoda A."/>
            <person name="Takaki Y."/>
            <person name="Nishi S."/>
            <person name="Hori S."/>
            <person name="Arai W."/>
            <person name="Tsubouchi T."/>
            <person name="Morono Y."/>
            <person name="Uchiyama I."/>
            <person name="Ito T."/>
            <person name="Fujiyama A."/>
            <person name="Inagaki F."/>
            <person name="Takami H."/>
        </authorList>
    </citation>
    <scope>NUCLEOTIDE SEQUENCE</scope>
    <source>
        <strain evidence="1">Expedition CK06-06</strain>
    </source>
</reference>
<accession>X1RYI6</accession>